<evidence type="ECO:0000313" key="3">
    <source>
        <dbReference type="Proteomes" id="UP000287651"/>
    </source>
</evidence>
<dbReference type="AlphaFoldDB" id="A0A427B370"/>
<comment type="caution">
    <text evidence="2">The sequence shown here is derived from an EMBL/GenBank/DDBJ whole genome shotgun (WGS) entry which is preliminary data.</text>
</comment>
<dbReference type="Proteomes" id="UP000287651">
    <property type="component" value="Unassembled WGS sequence"/>
</dbReference>
<dbReference type="EMBL" id="AMZH03000599">
    <property type="protein sequence ID" value="RRT82918.1"/>
    <property type="molecule type" value="Genomic_DNA"/>
</dbReference>
<sequence length="98" mass="11095">MGWKSGCLRNHYYIVLKRWVKALFTNRGTGPHEPRLKPHQSDVYKPSPNSRSLVVTQVVVTAAEICLPIPLEYEEANSISEEFGFRRGNSPKSKPSNP</sequence>
<evidence type="ECO:0000256" key="1">
    <source>
        <dbReference type="SAM" id="MobiDB-lite"/>
    </source>
</evidence>
<gene>
    <name evidence="2" type="ORF">B296_00017976</name>
</gene>
<proteinExistence type="predicted"/>
<evidence type="ECO:0000313" key="2">
    <source>
        <dbReference type="EMBL" id="RRT82918.1"/>
    </source>
</evidence>
<protein>
    <submittedName>
        <fullName evidence="2">Uncharacterized protein</fullName>
    </submittedName>
</protein>
<name>A0A427B370_ENSVE</name>
<accession>A0A427B370</accession>
<organism evidence="2 3">
    <name type="scientific">Ensete ventricosum</name>
    <name type="common">Abyssinian banana</name>
    <name type="synonym">Musa ensete</name>
    <dbReference type="NCBI Taxonomy" id="4639"/>
    <lineage>
        <taxon>Eukaryota</taxon>
        <taxon>Viridiplantae</taxon>
        <taxon>Streptophyta</taxon>
        <taxon>Embryophyta</taxon>
        <taxon>Tracheophyta</taxon>
        <taxon>Spermatophyta</taxon>
        <taxon>Magnoliopsida</taxon>
        <taxon>Liliopsida</taxon>
        <taxon>Zingiberales</taxon>
        <taxon>Musaceae</taxon>
        <taxon>Ensete</taxon>
    </lineage>
</organism>
<feature type="compositionally biased region" description="Basic and acidic residues" evidence="1">
    <location>
        <begin position="30"/>
        <end position="42"/>
    </location>
</feature>
<feature type="region of interest" description="Disordered" evidence="1">
    <location>
        <begin position="29"/>
        <end position="48"/>
    </location>
</feature>
<reference evidence="2 3" key="1">
    <citation type="journal article" date="2014" name="Agronomy (Basel)">
        <title>A Draft Genome Sequence for Ensete ventricosum, the Drought-Tolerant Tree Against Hunger.</title>
        <authorList>
            <person name="Harrison J."/>
            <person name="Moore K.A."/>
            <person name="Paszkiewicz K."/>
            <person name="Jones T."/>
            <person name="Grant M."/>
            <person name="Ambacheew D."/>
            <person name="Muzemil S."/>
            <person name="Studholme D.J."/>
        </authorList>
    </citation>
    <scope>NUCLEOTIDE SEQUENCE [LARGE SCALE GENOMIC DNA]</scope>
</reference>